<sequence>MLFLDIGEKPSLVLPILLENQKRGRKSNKLLFLFTRLPICMRPFLCPYHFTLFIYSEKIICCKKR</sequence>
<dbReference type="AlphaFoldDB" id="A0A1Y0B0U9"/>
<organism evidence="1">
    <name type="scientific">Utricularia reniformis</name>
    <dbReference type="NCBI Taxonomy" id="192314"/>
    <lineage>
        <taxon>Eukaryota</taxon>
        <taxon>Viridiplantae</taxon>
        <taxon>Streptophyta</taxon>
        <taxon>Embryophyta</taxon>
        <taxon>Tracheophyta</taxon>
        <taxon>Spermatophyta</taxon>
        <taxon>Magnoliopsida</taxon>
        <taxon>eudicotyledons</taxon>
        <taxon>Gunneridae</taxon>
        <taxon>Pentapetalae</taxon>
        <taxon>asterids</taxon>
        <taxon>lamiids</taxon>
        <taxon>Lamiales</taxon>
        <taxon>Lentibulariaceae</taxon>
        <taxon>Utricularia</taxon>
    </lineage>
</organism>
<evidence type="ECO:0000313" key="1">
    <source>
        <dbReference type="EMBL" id="ART31082.1"/>
    </source>
</evidence>
<dbReference type="EMBL" id="KY774314">
    <property type="protein sequence ID" value="ART32029.1"/>
    <property type="molecule type" value="Genomic_DNA"/>
</dbReference>
<proteinExistence type="predicted"/>
<name>A0A1Y0B0U9_9LAMI</name>
<accession>A0A1Y0B0U9</accession>
<protein>
    <submittedName>
        <fullName evidence="1">Uncharacterized protein</fullName>
    </submittedName>
</protein>
<dbReference type="EMBL" id="KY774314">
    <property type="protein sequence ID" value="ART31082.1"/>
    <property type="molecule type" value="Genomic_DNA"/>
</dbReference>
<keyword evidence="1" id="KW-0496">Mitochondrion</keyword>
<gene>
    <name evidence="1" type="ORF">AEK19_MT0851</name>
    <name evidence="2" type="ORF">AEK19_MT1858</name>
</gene>
<evidence type="ECO:0000313" key="2">
    <source>
        <dbReference type="EMBL" id="ART32029.1"/>
    </source>
</evidence>
<geneLocation type="mitochondrion" evidence="1"/>
<reference evidence="1" key="1">
    <citation type="submission" date="2017-03" db="EMBL/GenBank/DDBJ databases">
        <title>The mitochondrial genome of the carnivorous plant Utricularia reniformis (Lentibulariaceae): structure, comparative analysis and evolutionary landmarks.</title>
        <authorList>
            <person name="Silva S.R."/>
            <person name="Alvarenga D.O."/>
            <person name="Michael T.P."/>
            <person name="Miranda V.F.O."/>
            <person name="Varani A.M."/>
        </authorList>
    </citation>
    <scope>NUCLEOTIDE SEQUENCE</scope>
</reference>